<keyword evidence="1" id="KW-0732">Signal</keyword>
<dbReference type="NCBIfam" id="TIGR02001">
    <property type="entry name" value="gcw_chp"/>
    <property type="match status" value="1"/>
</dbReference>
<dbReference type="InterPro" id="IPR010239">
    <property type="entry name" value="CHP02001"/>
</dbReference>
<dbReference type="HOGENOM" id="CLU_074587_1_0_7"/>
<feature type="signal peptide" evidence="1">
    <location>
        <begin position="1"/>
        <end position="23"/>
    </location>
</feature>
<dbReference type="KEGG" id="tdn:Suden_1750"/>
<dbReference type="Pfam" id="PF09694">
    <property type="entry name" value="Gcw_chp"/>
    <property type="match status" value="1"/>
</dbReference>
<dbReference type="Proteomes" id="UP000002714">
    <property type="component" value="Chromosome"/>
</dbReference>
<accession>Q30PQ7</accession>
<dbReference type="STRING" id="326298.Suden_1750"/>
<evidence type="ECO:0000313" key="2">
    <source>
        <dbReference type="EMBL" id="ABB45024.1"/>
    </source>
</evidence>
<keyword evidence="3" id="KW-1185">Reference proteome</keyword>
<dbReference type="eggNOG" id="ENOG502Z9NJ">
    <property type="taxonomic scope" value="Bacteria"/>
</dbReference>
<dbReference type="RefSeq" id="WP_011373365.1">
    <property type="nucleotide sequence ID" value="NC_007575.1"/>
</dbReference>
<protein>
    <submittedName>
        <fullName evidence="2">Uncharacterized protein</fullName>
    </submittedName>
</protein>
<organism evidence="2 3">
    <name type="scientific">Sulfurimonas denitrificans (strain ATCC 33889 / DSM 1251)</name>
    <name type="common">Thiomicrospira denitrificans (strain ATCC 33889 / DSM 1251)</name>
    <dbReference type="NCBI Taxonomy" id="326298"/>
    <lineage>
        <taxon>Bacteria</taxon>
        <taxon>Pseudomonadati</taxon>
        <taxon>Campylobacterota</taxon>
        <taxon>Epsilonproteobacteria</taxon>
        <taxon>Campylobacterales</taxon>
        <taxon>Sulfurimonadaceae</taxon>
        <taxon>Sulfurimonas</taxon>
    </lineage>
</organism>
<evidence type="ECO:0000313" key="3">
    <source>
        <dbReference type="Proteomes" id="UP000002714"/>
    </source>
</evidence>
<proteinExistence type="predicted"/>
<dbReference type="OrthoDB" id="9793561at2"/>
<name>Q30PQ7_SULDN</name>
<reference evidence="2 3" key="1">
    <citation type="journal article" date="2008" name="Appl. Environ. Microbiol.">
        <title>Genome of the epsilonproteobacterial chemolithoautotroph Sulfurimonas denitrificans.</title>
        <authorList>
            <person name="Sievert S.M."/>
            <person name="Scott K.M."/>
            <person name="Klotz M.G."/>
            <person name="Chain P.S.G."/>
            <person name="Hauser L.J."/>
            <person name="Hemp J."/>
            <person name="Huegler M."/>
            <person name="Land M."/>
            <person name="Lapidus A."/>
            <person name="Larimer F.W."/>
            <person name="Lucas S."/>
            <person name="Malfatti S.A."/>
            <person name="Meyer F."/>
            <person name="Paulsen I.T."/>
            <person name="Ren Q."/>
            <person name="Simon J."/>
            <person name="Bailey K."/>
            <person name="Diaz E."/>
            <person name="Fitzpatrick K.A."/>
            <person name="Glover B."/>
            <person name="Gwatney N."/>
            <person name="Korajkic A."/>
            <person name="Long A."/>
            <person name="Mobberley J.M."/>
            <person name="Pantry S.N."/>
            <person name="Pazder G."/>
            <person name="Peterson S."/>
            <person name="Quintanilla J.D."/>
            <person name="Sprinkle R."/>
            <person name="Stephens J."/>
            <person name="Thomas P."/>
            <person name="Vaughn R."/>
            <person name="Weber M.J."/>
            <person name="Wooten L.L."/>
        </authorList>
    </citation>
    <scope>NUCLEOTIDE SEQUENCE [LARGE SCALE GENOMIC DNA]</scope>
    <source>
        <strain evidence="3">ATCC 33889 / DSM 1251</strain>
    </source>
</reference>
<gene>
    <name evidence="2" type="ordered locus">Suden_1750</name>
</gene>
<sequence length="219" mass="23624">MKLSKITLTAALAVTVLFGADEASDVTISSKMALTSNYIWRGMTQSDNSAALQGALDLGYKGLYLGVFGSNVEFGAENRASLELDIYGGYAGELYGIGYDVGLISYSYPNQSKELNFAEAYIGLSKDFEVVNIGAKYYSGIKTDELDPTDAWEVSLSAPLVMELTLSALYGDYDKVGNYYNVGITKALGKFEVGISYVGIEMDNNPNQDNLIATISTSF</sequence>
<dbReference type="EMBL" id="CP000153">
    <property type="protein sequence ID" value="ABB45024.1"/>
    <property type="molecule type" value="Genomic_DNA"/>
</dbReference>
<feature type="chain" id="PRO_5004219611" evidence="1">
    <location>
        <begin position="24"/>
        <end position="219"/>
    </location>
</feature>
<dbReference type="AlphaFoldDB" id="Q30PQ7"/>
<evidence type="ECO:0000256" key="1">
    <source>
        <dbReference type="SAM" id="SignalP"/>
    </source>
</evidence>